<feature type="domain" description="Transcriptional regulator DauR-like HTH" evidence="2">
    <location>
        <begin position="141"/>
        <end position="202"/>
    </location>
</feature>
<accession>A0ABT9WZ05</accession>
<name>A0ABT9WZ05_9BACI</name>
<evidence type="ECO:0000259" key="2">
    <source>
        <dbReference type="Pfam" id="PF13309"/>
    </source>
</evidence>
<dbReference type="PANTHER" id="PTHR35568">
    <property type="entry name" value="TRANSCRIPTIONAL REGULATOR DAUR"/>
    <property type="match status" value="1"/>
</dbReference>
<comment type="caution">
    <text evidence="3">The sequence shown here is derived from an EMBL/GenBank/DDBJ whole genome shotgun (WGS) entry which is preliminary data.</text>
</comment>
<dbReference type="InterPro" id="IPR039445">
    <property type="entry name" value="DauR-like_HTH"/>
</dbReference>
<protein>
    <submittedName>
        <fullName evidence="3">Transcriptional regulator YheO</fullName>
    </submittedName>
</protein>
<gene>
    <name evidence="3" type="ORF">J2S08_004429</name>
</gene>
<evidence type="ECO:0000313" key="3">
    <source>
        <dbReference type="EMBL" id="MDQ0178522.1"/>
    </source>
</evidence>
<dbReference type="Pfam" id="PF13309">
    <property type="entry name" value="HTH_22"/>
    <property type="match status" value="1"/>
</dbReference>
<dbReference type="EMBL" id="JAUSTT010000049">
    <property type="protein sequence ID" value="MDQ0178522.1"/>
    <property type="molecule type" value="Genomic_DNA"/>
</dbReference>
<dbReference type="InterPro" id="IPR013559">
    <property type="entry name" value="YheO"/>
</dbReference>
<dbReference type="PANTHER" id="PTHR35568:SF1">
    <property type="entry name" value="TRANSCRIPTIONAL REGULATOR DAUR"/>
    <property type="match status" value="1"/>
</dbReference>
<feature type="domain" description="YheO-like" evidence="1">
    <location>
        <begin position="7"/>
        <end position="115"/>
    </location>
</feature>
<proteinExistence type="predicted"/>
<organism evidence="3 4">
    <name type="scientific">Bacillus chungangensis</name>
    <dbReference type="NCBI Taxonomy" id="587633"/>
    <lineage>
        <taxon>Bacteria</taxon>
        <taxon>Bacillati</taxon>
        <taxon>Bacillota</taxon>
        <taxon>Bacilli</taxon>
        <taxon>Bacillales</taxon>
        <taxon>Bacillaceae</taxon>
        <taxon>Bacillus</taxon>
    </lineage>
</organism>
<evidence type="ECO:0000313" key="4">
    <source>
        <dbReference type="Proteomes" id="UP001223586"/>
    </source>
</evidence>
<dbReference type="Proteomes" id="UP001223586">
    <property type="component" value="Unassembled WGS sequence"/>
</dbReference>
<dbReference type="RefSeq" id="WP_307233426.1">
    <property type="nucleotide sequence ID" value="NZ_JAUSTT010000049.1"/>
</dbReference>
<evidence type="ECO:0000259" key="1">
    <source>
        <dbReference type="Pfam" id="PF08348"/>
    </source>
</evidence>
<dbReference type="Pfam" id="PF08348">
    <property type="entry name" value="PAS_6"/>
    <property type="match status" value="1"/>
</dbReference>
<keyword evidence="4" id="KW-1185">Reference proteome</keyword>
<reference evidence="3 4" key="1">
    <citation type="submission" date="2023-07" db="EMBL/GenBank/DDBJ databases">
        <title>Genomic Encyclopedia of Type Strains, Phase IV (KMG-IV): sequencing the most valuable type-strain genomes for metagenomic binning, comparative biology and taxonomic classification.</title>
        <authorList>
            <person name="Goeker M."/>
        </authorList>
    </citation>
    <scope>NUCLEOTIDE SEQUENCE [LARGE SCALE GENOMIC DNA]</scope>
    <source>
        <strain evidence="3 4">DSM 23837</strain>
    </source>
</reference>
<dbReference type="InterPro" id="IPR039446">
    <property type="entry name" value="DauR-like"/>
</dbReference>
<sequence length="206" mass="23745">MEQETVLDFLKRLADGISTMFGESCEVVIHDMKNFESSIVYIKNKQVTQREVGDQFKILGTKNVDAFFKGSDLINHKGVAKNKHLIKSSTFHIKGDGYHYAFGINYDYTNLSLVQSVLKDLTQVGENLDDVIERDSLEHTLESLYDKALEYIGKPVAFMTKEDRVKMIEFLDRKGAFSIHKSIPIISEKMNISRFTIYNYLKEIRE</sequence>